<dbReference type="PRINTS" id="PR00598">
    <property type="entry name" value="HTHMARR"/>
</dbReference>
<evidence type="ECO:0000313" key="6">
    <source>
        <dbReference type="Proteomes" id="UP000229757"/>
    </source>
</evidence>
<dbReference type="SUPFAM" id="SSF46785">
    <property type="entry name" value="Winged helix' DNA-binding domain"/>
    <property type="match status" value="1"/>
</dbReference>
<dbReference type="RefSeq" id="WP_100257851.1">
    <property type="nucleotide sequence ID" value="NZ_CP011797.1"/>
</dbReference>
<dbReference type="Gene3D" id="1.10.10.10">
    <property type="entry name" value="Winged helix-like DNA-binding domain superfamily/Winged helix DNA-binding domain"/>
    <property type="match status" value="1"/>
</dbReference>
<organism evidence="5 6">
    <name type="scientific">Reinekea forsetii</name>
    <dbReference type="NCBI Taxonomy" id="1336806"/>
    <lineage>
        <taxon>Bacteria</taxon>
        <taxon>Pseudomonadati</taxon>
        <taxon>Pseudomonadota</taxon>
        <taxon>Gammaproteobacteria</taxon>
        <taxon>Oceanospirillales</taxon>
        <taxon>Saccharospirillaceae</taxon>
        <taxon>Reinekea</taxon>
    </lineage>
</organism>
<name>A0A2K8KYT9_9GAMM</name>
<keyword evidence="2" id="KW-0238">DNA-binding</keyword>
<dbReference type="InterPro" id="IPR023187">
    <property type="entry name" value="Tscrpt_reg_MarR-type_CS"/>
</dbReference>
<dbReference type="PROSITE" id="PS01117">
    <property type="entry name" value="HTH_MARR_1"/>
    <property type="match status" value="1"/>
</dbReference>
<proteinExistence type="predicted"/>
<dbReference type="KEGG" id="rfo:REIFOR_02481"/>
<reference evidence="5 6" key="1">
    <citation type="journal article" date="2017" name="Environ. Microbiol.">
        <title>Genomic and physiological analyses of 'Reinekea forsetii' reveal a versatile opportunistic lifestyle during spring algae blooms.</title>
        <authorList>
            <person name="Avci B."/>
            <person name="Hahnke R.L."/>
            <person name="Chafee M."/>
            <person name="Fischer T."/>
            <person name="Gruber-Vodicka H."/>
            <person name="Tegetmeyer H.E."/>
            <person name="Harder J."/>
            <person name="Fuchs B.M."/>
            <person name="Amann R.I."/>
            <person name="Teeling H."/>
        </authorList>
    </citation>
    <scope>NUCLEOTIDE SEQUENCE [LARGE SCALE GENOMIC DNA]</scope>
    <source>
        <strain evidence="5 6">Hel1_31_D35</strain>
    </source>
</reference>
<dbReference type="PROSITE" id="PS50995">
    <property type="entry name" value="HTH_MARR_2"/>
    <property type="match status" value="1"/>
</dbReference>
<accession>A0A2K8KYT9</accession>
<keyword evidence="6" id="KW-1185">Reference proteome</keyword>
<feature type="domain" description="HTH marR-type" evidence="4">
    <location>
        <begin position="8"/>
        <end position="139"/>
    </location>
</feature>
<evidence type="ECO:0000313" key="5">
    <source>
        <dbReference type="EMBL" id="ATX77606.1"/>
    </source>
</evidence>
<dbReference type="InterPro" id="IPR036390">
    <property type="entry name" value="WH_DNA-bd_sf"/>
</dbReference>
<dbReference type="AlphaFoldDB" id="A0A2K8KYT9"/>
<dbReference type="Proteomes" id="UP000229757">
    <property type="component" value="Chromosome"/>
</dbReference>
<evidence type="ECO:0000256" key="3">
    <source>
        <dbReference type="ARBA" id="ARBA00023163"/>
    </source>
</evidence>
<dbReference type="InterPro" id="IPR036388">
    <property type="entry name" value="WH-like_DNA-bd_sf"/>
</dbReference>
<protein>
    <submittedName>
        <fullName evidence="5">Transcriptional regulator, MarR family</fullName>
    </submittedName>
</protein>
<evidence type="ECO:0000256" key="2">
    <source>
        <dbReference type="ARBA" id="ARBA00023125"/>
    </source>
</evidence>
<evidence type="ECO:0000256" key="1">
    <source>
        <dbReference type="ARBA" id="ARBA00023015"/>
    </source>
</evidence>
<keyword evidence="1" id="KW-0805">Transcription regulation</keyword>
<sequence length="153" mass="17336">MFDLGNMPGHLIRRYHQAAVAIFHREVAQFGYDLTPVQFAALDRVQESPGIDQITLAGLIAYDRTTITGVVDRLVQKGWLERSISVRDRRARVLHLTDEGKQVLTVIRPAVKKAQRVMLHGLSEVEADQFVRLLKKATERVNELSRAPLKPET</sequence>
<keyword evidence="3" id="KW-0804">Transcription</keyword>
<dbReference type="InterPro" id="IPR000835">
    <property type="entry name" value="HTH_MarR-typ"/>
</dbReference>
<evidence type="ECO:0000259" key="4">
    <source>
        <dbReference type="PROSITE" id="PS50995"/>
    </source>
</evidence>
<dbReference type="OrthoDB" id="4549026at2"/>
<gene>
    <name evidence="5" type="ORF">REIFOR_02481</name>
</gene>
<dbReference type="Pfam" id="PF01047">
    <property type="entry name" value="MarR"/>
    <property type="match status" value="1"/>
</dbReference>
<dbReference type="PANTHER" id="PTHR33164">
    <property type="entry name" value="TRANSCRIPTIONAL REGULATOR, MARR FAMILY"/>
    <property type="match status" value="1"/>
</dbReference>
<dbReference type="SMART" id="SM00347">
    <property type="entry name" value="HTH_MARR"/>
    <property type="match status" value="1"/>
</dbReference>
<dbReference type="GO" id="GO:0003677">
    <property type="term" value="F:DNA binding"/>
    <property type="evidence" value="ECO:0007669"/>
    <property type="project" value="UniProtKB-KW"/>
</dbReference>
<dbReference type="InterPro" id="IPR039422">
    <property type="entry name" value="MarR/SlyA-like"/>
</dbReference>
<dbReference type="EMBL" id="CP011797">
    <property type="protein sequence ID" value="ATX77606.1"/>
    <property type="molecule type" value="Genomic_DNA"/>
</dbReference>
<dbReference type="GO" id="GO:0003700">
    <property type="term" value="F:DNA-binding transcription factor activity"/>
    <property type="evidence" value="ECO:0007669"/>
    <property type="project" value="InterPro"/>
</dbReference>
<dbReference type="GO" id="GO:0006950">
    <property type="term" value="P:response to stress"/>
    <property type="evidence" value="ECO:0007669"/>
    <property type="project" value="TreeGrafter"/>
</dbReference>
<dbReference type="PANTHER" id="PTHR33164:SF95">
    <property type="entry name" value="TRANSCRIPTIONAL REGULATOR"/>
    <property type="match status" value="1"/>
</dbReference>